<organism evidence="1 2">
    <name type="scientific">Cecembia rubra</name>
    <dbReference type="NCBI Taxonomy" id="1485585"/>
    <lineage>
        <taxon>Bacteria</taxon>
        <taxon>Pseudomonadati</taxon>
        <taxon>Bacteroidota</taxon>
        <taxon>Cytophagia</taxon>
        <taxon>Cytophagales</taxon>
        <taxon>Cyclobacteriaceae</taxon>
        <taxon>Cecembia</taxon>
    </lineage>
</organism>
<evidence type="ECO:0000313" key="2">
    <source>
        <dbReference type="Proteomes" id="UP000240708"/>
    </source>
</evidence>
<dbReference type="AlphaFoldDB" id="A0A2P8E8B1"/>
<protein>
    <submittedName>
        <fullName evidence="1">Anti-sigma factor (TIGR02949 family)</fullName>
    </submittedName>
</protein>
<gene>
    <name evidence="1" type="ORF">CLV48_103219</name>
</gene>
<comment type="caution">
    <text evidence="1">The sequence shown here is derived from an EMBL/GenBank/DDBJ whole genome shotgun (WGS) entry which is preliminary data.</text>
</comment>
<proteinExistence type="predicted"/>
<dbReference type="OrthoDB" id="965693at2"/>
<name>A0A2P8E8B1_9BACT</name>
<dbReference type="EMBL" id="PYGF01000003">
    <property type="protein sequence ID" value="PSL05704.1"/>
    <property type="molecule type" value="Genomic_DNA"/>
</dbReference>
<reference evidence="1 2" key="1">
    <citation type="submission" date="2018-03" db="EMBL/GenBank/DDBJ databases">
        <title>Genomic Encyclopedia of Archaeal and Bacterial Type Strains, Phase II (KMG-II): from individual species to whole genera.</title>
        <authorList>
            <person name="Goeker M."/>
        </authorList>
    </citation>
    <scope>NUCLEOTIDE SEQUENCE [LARGE SCALE GENOMIC DNA]</scope>
    <source>
        <strain evidence="1 2">DSM 28057</strain>
    </source>
</reference>
<sequence length="90" mass="10522">MDYNLSSAGEKKTNCAEQSKCFQLLESILDGENIPEADRILKEKLEKCEPCYRHFHLEMAIKELLKTKCCHQITPQDLLENIRKKVQEIK</sequence>
<keyword evidence="2" id="KW-1185">Reference proteome</keyword>
<dbReference type="RefSeq" id="WP_106566750.1">
    <property type="nucleotide sequence ID" value="NZ_JAUVYL010000005.1"/>
</dbReference>
<dbReference type="Proteomes" id="UP000240708">
    <property type="component" value="Unassembled WGS sequence"/>
</dbReference>
<evidence type="ECO:0000313" key="1">
    <source>
        <dbReference type="EMBL" id="PSL05704.1"/>
    </source>
</evidence>
<accession>A0A2P8E8B1</accession>